<keyword evidence="2" id="KW-0489">Methyltransferase</keyword>
<reference evidence="9" key="1">
    <citation type="submission" date="2014-08" db="EMBL/GenBank/DDBJ databases">
        <authorList>
            <person name="Wibberg D."/>
        </authorList>
    </citation>
    <scope>NUCLEOTIDE SEQUENCE</scope>
</reference>
<feature type="domain" description="DNA methylase adenine-specific" evidence="7">
    <location>
        <begin position="159"/>
        <end position="458"/>
    </location>
</feature>
<dbReference type="GO" id="GO:0008170">
    <property type="term" value="F:N-methyltransferase activity"/>
    <property type="evidence" value="ECO:0007669"/>
    <property type="project" value="InterPro"/>
</dbReference>
<dbReference type="Pfam" id="PF02384">
    <property type="entry name" value="N6_Mtase"/>
    <property type="match status" value="1"/>
</dbReference>
<keyword evidence="9" id="KW-0378">Hydrolase</keyword>
<evidence type="ECO:0000256" key="1">
    <source>
        <dbReference type="ARBA" id="ARBA00011900"/>
    </source>
</evidence>
<dbReference type="GO" id="GO:0016787">
    <property type="term" value="F:hydrolase activity"/>
    <property type="evidence" value="ECO:0007669"/>
    <property type="project" value="UniProtKB-KW"/>
</dbReference>
<proteinExistence type="predicted"/>
<dbReference type="InterPro" id="IPR051537">
    <property type="entry name" value="DNA_Adenine_Mtase"/>
</dbReference>
<accession>A0A090I834</accession>
<dbReference type="REBASE" id="92882">
    <property type="entry name" value="M.Mfo1535ORF1022P"/>
</dbReference>
<dbReference type="RefSeq" id="WP_048072587.1">
    <property type="nucleotide sequence ID" value="NZ_JARVXG010000040.1"/>
</dbReference>
<comment type="catalytic activity">
    <reaction evidence="6">
        <text>a 2'-deoxyadenosine in DNA + S-adenosyl-L-methionine = an N(6)-methyl-2'-deoxyadenosine in DNA + S-adenosyl-L-homocysteine + H(+)</text>
        <dbReference type="Rhea" id="RHEA:15197"/>
        <dbReference type="Rhea" id="RHEA-COMP:12418"/>
        <dbReference type="Rhea" id="RHEA-COMP:12419"/>
        <dbReference type="ChEBI" id="CHEBI:15378"/>
        <dbReference type="ChEBI" id="CHEBI:57856"/>
        <dbReference type="ChEBI" id="CHEBI:59789"/>
        <dbReference type="ChEBI" id="CHEBI:90615"/>
        <dbReference type="ChEBI" id="CHEBI:90616"/>
        <dbReference type="EC" id="2.1.1.72"/>
    </reaction>
</comment>
<dbReference type="EC" id="2.1.1.72" evidence="1"/>
<dbReference type="InterPro" id="IPR022749">
    <property type="entry name" value="D12N6_MeTrfase_N"/>
</dbReference>
<evidence type="ECO:0000256" key="4">
    <source>
        <dbReference type="ARBA" id="ARBA00022691"/>
    </source>
</evidence>
<dbReference type="KEGG" id="mfi:DSM1535_1022"/>
<dbReference type="PANTHER" id="PTHR42933">
    <property type="entry name" value="SLR6095 PROTEIN"/>
    <property type="match status" value="1"/>
</dbReference>
<evidence type="ECO:0000259" key="8">
    <source>
        <dbReference type="Pfam" id="PF12161"/>
    </source>
</evidence>
<dbReference type="InterPro" id="IPR003356">
    <property type="entry name" value="DNA_methylase_A-5"/>
</dbReference>
<keyword evidence="4" id="KW-0949">S-adenosyl-L-methionine</keyword>
<dbReference type="GO" id="GO:0032259">
    <property type="term" value="P:methylation"/>
    <property type="evidence" value="ECO:0007669"/>
    <property type="project" value="UniProtKB-KW"/>
</dbReference>
<gene>
    <name evidence="9" type="primary">hsdM2</name>
    <name evidence="9" type="ORF">DSM1535_1022</name>
</gene>
<feature type="domain" description="N6 adenine-specific DNA methyltransferase N-terminal" evidence="8">
    <location>
        <begin position="11"/>
        <end position="145"/>
    </location>
</feature>
<evidence type="ECO:0000256" key="6">
    <source>
        <dbReference type="ARBA" id="ARBA00047942"/>
    </source>
</evidence>
<dbReference type="PATRIC" id="fig|2162.9.peg.1050"/>
<dbReference type="PRINTS" id="PR00507">
    <property type="entry name" value="N12N6MTFRASE"/>
</dbReference>
<dbReference type="CDD" id="cd02440">
    <property type="entry name" value="AdoMet_MTases"/>
    <property type="match status" value="1"/>
</dbReference>
<keyword evidence="3" id="KW-0808">Transferase</keyword>
<keyword evidence="5" id="KW-0680">Restriction system</keyword>
<dbReference type="PANTHER" id="PTHR42933:SF3">
    <property type="entry name" value="TYPE I RESTRICTION ENZYME MJAVIII METHYLASE SUBUNIT"/>
    <property type="match status" value="1"/>
</dbReference>
<evidence type="ECO:0000256" key="2">
    <source>
        <dbReference type="ARBA" id="ARBA00022603"/>
    </source>
</evidence>
<organism evidence="9">
    <name type="scientific">Methanobacterium formicicum</name>
    <dbReference type="NCBI Taxonomy" id="2162"/>
    <lineage>
        <taxon>Archaea</taxon>
        <taxon>Methanobacteriati</taxon>
        <taxon>Methanobacteriota</taxon>
        <taxon>Methanomada group</taxon>
        <taxon>Methanobacteria</taxon>
        <taxon>Methanobacteriales</taxon>
        <taxon>Methanobacteriaceae</taxon>
        <taxon>Methanobacterium</taxon>
    </lineage>
</organism>
<dbReference type="GO" id="GO:0009307">
    <property type="term" value="P:DNA restriction-modification system"/>
    <property type="evidence" value="ECO:0007669"/>
    <property type="project" value="UniProtKB-KW"/>
</dbReference>
<dbReference type="Pfam" id="PF12161">
    <property type="entry name" value="HsdM_N"/>
    <property type="match status" value="1"/>
</dbReference>
<dbReference type="EMBL" id="LN515531">
    <property type="protein sequence ID" value="CEA13367.1"/>
    <property type="molecule type" value="Genomic_DNA"/>
</dbReference>
<dbReference type="GO" id="GO:0009007">
    <property type="term" value="F:site-specific DNA-methyltransferase (adenine-specific) activity"/>
    <property type="evidence" value="ECO:0007669"/>
    <property type="project" value="UniProtKB-EC"/>
</dbReference>
<dbReference type="AlphaFoldDB" id="A0A090I834"/>
<evidence type="ECO:0000313" key="9">
    <source>
        <dbReference type="EMBL" id="CEA13367.1"/>
    </source>
</evidence>
<evidence type="ECO:0000259" key="7">
    <source>
        <dbReference type="Pfam" id="PF02384"/>
    </source>
</evidence>
<protein>
    <recommendedName>
        <fullName evidence="1">site-specific DNA-methyltransferase (adenine-specific)</fullName>
        <ecNumber evidence="1">2.1.1.72</ecNumber>
    </recommendedName>
</protein>
<evidence type="ECO:0000256" key="5">
    <source>
        <dbReference type="ARBA" id="ARBA00022747"/>
    </source>
</evidence>
<dbReference type="InterPro" id="IPR002052">
    <property type="entry name" value="DNA_methylase_N6_adenine_CS"/>
</dbReference>
<dbReference type="SUPFAM" id="SSF53335">
    <property type="entry name" value="S-adenosyl-L-methionine-dependent methyltransferases"/>
    <property type="match status" value="1"/>
</dbReference>
<sequence length="672" mass="78283">MSNNFQEKVTFIWDLADLLRGAYKRNEYQKVILPFTVLKRFDSALEHSKKDVINEYAAIKDNVTNLEYLERFAVDKNGNQLGFYNHSKYDFRSLLEDPDHIEENLVHYLDSFSPNVKDIFDNFYIKNHISRLSKANLLFLLLKKFSESKVDLHPDKVSNHEMGTIFEELIRKFSEQSNEEAGEHFTPRDVVKLMTCLIFLENGIKLKEKDLIKLIYDPACGTGGMLTSCKNFIKELNDTVEVVLYGQEVNEEIYAICKADMLIKGENSNNIKGPFSTLSEDQLPNDRFDFMISNPPYGRKWEQDKDAVMKEAEQGFEGRFGAGLPRINDGQLLFLEHMLSKMKIDEKSRIAVITNGSPLFTGDAGSGESNIRKWIIESDYLEAIIGLPDQLFYNTGIRTYIWVLTNQKPEERKGKIQLVDASQKYIKMRKSLGNKRHQLSDNDINDILDLYCKFDENDVIKVFDNEDFGYTKVTVERPLQLNYEVTEERLENLYAVNAFNKLAASKSKDPETKLREEKEGKQLQDEIIKALQKIDQPYKNWDEFEKRIKKALKPFKLSPTFIKNIIMALSVHDDTADYVTDAKGNKKADGKLRDTEKIPLNENIDEYFQREVLPYYPDAWMDRKKDKIGYEINFTQYFYQYQPPRPLEEIENDIKKVTAEIQELIKEDLDET</sequence>
<dbReference type="GO" id="GO:0003677">
    <property type="term" value="F:DNA binding"/>
    <property type="evidence" value="ECO:0007669"/>
    <property type="project" value="InterPro"/>
</dbReference>
<dbReference type="InterPro" id="IPR029063">
    <property type="entry name" value="SAM-dependent_MTases_sf"/>
</dbReference>
<dbReference type="PROSITE" id="PS00092">
    <property type="entry name" value="N6_MTASE"/>
    <property type="match status" value="1"/>
</dbReference>
<evidence type="ECO:0000256" key="3">
    <source>
        <dbReference type="ARBA" id="ARBA00022679"/>
    </source>
</evidence>
<name>A0A090I834_METFO</name>
<dbReference type="Gene3D" id="3.40.50.150">
    <property type="entry name" value="Vaccinia Virus protein VP39"/>
    <property type="match status" value="1"/>
</dbReference>